<dbReference type="RefSeq" id="WP_140844131.1">
    <property type="nucleotide sequence ID" value="NZ_RCZI01000005.1"/>
</dbReference>
<dbReference type="AlphaFoldDB" id="A0A502DJP6"/>
<organism evidence="1 2">
    <name type="scientific">Variovorax guangxiensis</name>
    <dbReference type="NCBI Taxonomy" id="1775474"/>
    <lineage>
        <taxon>Bacteria</taxon>
        <taxon>Pseudomonadati</taxon>
        <taxon>Pseudomonadota</taxon>
        <taxon>Betaproteobacteria</taxon>
        <taxon>Burkholderiales</taxon>
        <taxon>Comamonadaceae</taxon>
        <taxon>Variovorax</taxon>
    </lineage>
</organism>
<evidence type="ECO:0000313" key="2">
    <source>
        <dbReference type="Proteomes" id="UP000319212"/>
    </source>
</evidence>
<dbReference type="OrthoDB" id="950327at2"/>
<proteinExistence type="predicted"/>
<comment type="caution">
    <text evidence="1">The sequence shown here is derived from an EMBL/GenBank/DDBJ whole genome shotgun (WGS) entry which is preliminary data.</text>
</comment>
<dbReference type="Proteomes" id="UP000319212">
    <property type="component" value="Unassembled WGS sequence"/>
</dbReference>
<sequence>MPLLLEDYLVSADLLFVGMNPSFSRQAVEKILRVAVPDSPDVDAFFTWDAALDGKSLERRIAEVACFETTARVVYNPYFRPLERFAKRVGAKTQAHIDMFLMRHTSQKALQKTHGATFNKLSPFAREQFELFRYTLEAMDPKVVVVVNAGASDIALEGLGLTSADNGRSYYWDKLPAARFFLSGMLSGQRALDTYSRVRLELDVKAALQEARS</sequence>
<evidence type="ECO:0000313" key="1">
    <source>
        <dbReference type="EMBL" id="TPG25433.1"/>
    </source>
</evidence>
<dbReference type="EMBL" id="RCZI01000005">
    <property type="protein sequence ID" value="TPG25433.1"/>
    <property type="molecule type" value="Genomic_DNA"/>
</dbReference>
<gene>
    <name evidence="1" type="ORF">EAH82_18040</name>
</gene>
<accession>A0A502DJP6</accession>
<reference evidence="1 2" key="1">
    <citation type="journal article" date="2019" name="Environ. Microbiol.">
        <title>Species interactions and distinct microbial communities in high Arctic permafrost affected cryosols are associated with the CH4 and CO2 gas fluxes.</title>
        <authorList>
            <person name="Altshuler I."/>
            <person name="Hamel J."/>
            <person name="Turney S."/>
            <person name="Magnuson E."/>
            <person name="Levesque R."/>
            <person name="Greer C."/>
            <person name="Whyte L.G."/>
        </authorList>
    </citation>
    <scope>NUCLEOTIDE SEQUENCE [LARGE SCALE GENOMIC DNA]</scope>
    <source>
        <strain evidence="1 2">S06.C</strain>
    </source>
</reference>
<name>A0A502DJP6_9BURK</name>
<protein>
    <submittedName>
        <fullName evidence="1">Uncharacterized protein</fullName>
    </submittedName>
</protein>